<proteinExistence type="predicted"/>
<accession>A0A6A6FDG3</accession>
<dbReference type="EMBL" id="ML992676">
    <property type="protein sequence ID" value="KAF2211421.1"/>
    <property type="molecule type" value="Genomic_DNA"/>
</dbReference>
<evidence type="ECO:0000313" key="1">
    <source>
        <dbReference type="EMBL" id="KAF2211421.1"/>
    </source>
</evidence>
<evidence type="ECO:0008006" key="3">
    <source>
        <dbReference type="Google" id="ProtNLM"/>
    </source>
</evidence>
<organism evidence="1 2">
    <name type="scientific">Cercospora zeae-maydis SCOH1-5</name>
    <dbReference type="NCBI Taxonomy" id="717836"/>
    <lineage>
        <taxon>Eukaryota</taxon>
        <taxon>Fungi</taxon>
        <taxon>Dikarya</taxon>
        <taxon>Ascomycota</taxon>
        <taxon>Pezizomycotina</taxon>
        <taxon>Dothideomycetes</taxon>
        <taxon>Dothideomycetidae</taxon>
        <taxon>Mycosphaerellales</taxon>
        <taxon>Mycosphaerellaceae</taxon>
        <taxon>Cercospora</taxon>
    </lineage>
</organism>
<name>A0A6A6FDG3_9PEZI</name>
<reference evidence="1" key="1">
    <citation type="journal article" date="2020" name="Stud. Mycol.">
        <title>101 Dothideomycetes genomes: a test case for predicting lifestyles and emergence of pathogens.</title>
        <authorList>
            <person name="Haridas S."/>
            <person name="Albert R."/>
            <person name="Binder M."/>
            <person name="Bloem J."/>
            <person name="Labutti K."/>
            <person name="Salamov A."/>
            <person name="Andreopoulos B."/>
            <person name="Baker S."/>
            <person name="Barry K."/>
            <person name="Bills G."/>
            <person name="Bluhm B."/>
            <person name="Cannon C."/>
            <person name="Castanera R."/>
            <person name="Culley D."/>
            <person name="Daum C."/>
            <person name="Ezra D."/>
            <person name="Gonzalez J."/>
            <person name="Henrissat B."/>
            <person name="Kuo A."/>
            <person name="Liang C."/>
            <person name="Lipzen A."/>
            <person name="Lutzoni F."/>
            <person name="Magnuson J."/>
            <person name="Mondo S."/>
            <person name="Nolan M."/>
            <person name="Ohm R."/>
            <person name="Pangilinan J."/>
            <person name="Park H.-J."/>
            <person name="Ramirez L."/>
            <person name="Alfaro M."/>
            <person name="Sun H."/>
            <person name="Tritt A."/>
            <person name="Yoshinaga Y."/>
            <person name="Zwiers L.-H."/>
            <person name="Turgeon B."/>
            <person name="Goodwin S."/>
            <person name="Spatafora J."/>
            <person name="Crous P."/>
            <person name="Grigoriev I."/>
        </authorList>
    </citation>
    <scope>NUCLEOTIDE SEQUENCE</scope>
    <source>
        <strain evidence="1">SCOH1-5</strain>
    </source>
</reference>
<dbReference type="InterPro" id="IPR036047">
    <property type="entry name" value="F-box-like_dom_sf"/>
</dbReference>
<keyword evidence="2" id="KW-1185">Reference proteome</keyword>
<dbReference type="AlphaFoldDB" id="A0A6A6FDG3"/>
<dbReference type="OrthoDB" id="3971593at2759"/>
<evidence type="ECO:0000313" key="2">
    <source>
        <dbReference type="Proteomes" id="UP000799539"/>
    </source>
</evidence>
<gene>
    <name evidence="1" type="ORF">CERZMDRAFT_98307</name>
</gene>
<protein>
    <recommendedName>
        <fullName evidence="3">F-box domain-containing protein</fullName>
    </recommendedName>
</protein>
<dbReference type="Proteomes" id="UP000799539">
    <property type="component" value="Unassembled WGS sequence"/>
</dbReference>
<dbReference type="SUPFAM" id="SSF81383">
    <property type="entry name" value="F-box domain"/>
    <property type="match status" value="1"/>
</dbReference>
<sequence>MPRQDMPRGRIARQATRLSQVASAKPPILALRKHLGDKGDSGGVDVDDIVEVDLIDAVLHTQASLNLVCLDHALDRVDGGNTGINSTEREVGDIPNVFDQLPIELMWEIGLQIESDKDLCNFQSSCRHANTTTKDGKFWRRRFKLEFDSPRVGSFIQNNAHFEDQYKKRRDVLRNKPFFLQGTSRREMQCLAVLKDLILDSFSDRDGTSKNIQDYVLGFLHDGNLLEDIFGAKYVRRATSDKEVAQVKANPLMRMLQVLLAPVLLDPRPFGPDNEPPVADFPRSQFMAYSSVRQQPVFVGCSGVDVNFTWVLHQLNFWRCHMLSANEATLNFCYTLLEDHERPQFWSTALQHVDVDYIGKKWKGAYGFVNETDVLTIRTLDAAHEHIQDEFSGDEVQGEFQDLTLDLTEAGEESWSPIFEDILRSLAKPQLKVRTRAQKASALPQENLKSRSFRFGGRGEDQEERFLADGWFNSLPPQMGVSGWQRMTMMKYFTDDETNEIDYEALWAYEGVVLPGGQIIIGRWWSPTNIIDGDPYSGPFILWCVDSKQDVGK</sequence>